<dbReference type="VEuPathDB" id="FungiDB:MELLADRAFT_95313"/>
<dbReference type="EMBL" id="GL883096">
    <property type="protein sequence ID" value="EGG09808.1"/>
    <property type="molecule type" value="Genomic_DNA"/>
</dbReference>
<accession>F4RCZ2</accession>
<name>F4RCZ2_MELLP</name>
<dbReference type="RefSeq" id="XP_007406862.1">
    <property type="nucleotide sequence ID" value="XM_007406800.1"/>
</dbReference>
<evidence type="ECO:0000313" key="3">
    <source>
        <dbReference type="Proteomes" id="UP000001072"/>
    </source>
</evidence>
<evidence type="ECO:0000313" key="2">
    <source>
        <dbReference type="EMBL" id="EGG09808.1"/>
    </source>
</evidence>
<evidence type="ECO:0000256" key="1">
    <source>
        <dbReference type="SAM" id="MobiDB-lite"/>
    </source>
</evidence>
<reference evidence="3" key="1">
    <citation type="journal article" date="2011" name="Proc. Natl. Acad. Sci. U.S.A.">
        <title>Obligate biotrophy features unraveled by the genomic analysis of rust fungi.</title>
        <authorList>
            <person name="Duplessis S."/>
            <person name="Cuomo C.A."/>
            <person name="Lin Y.-C."/>
            <person name="Aerts A."/>
            <person name="Tisserant E."/>
            <person name="Veneault-Fourrey C."/>
            <person name="Joly D.L."/>
            <person name="Hacquard S."/>
            <person name="Amselem J."/>
            <person name="Cantarel B.L."/>
            <person name="Chiu R."/>
            <person name="Coutinho P.M."/>
            <person name="Feau N."/>
            <person name="Field M."/>
            <person name="Frey P."/>
            <person name="Gelhaye E."/>
            <person name="Goldberg J."/>
            <person name="Grabherr M.G."/>
            <person name="Kodira C.D."/>
            <person name="Kohler A."/>
            <person name="Kuees U."/>
            <person name="Lindquist E.A."/>
            <person name="Lucas S.M."/>
            <person name="Mago R."/>
            <person name="Mauceli E."/>
            <person name="Morin E."/>
            <person name="Murat C."/>
            <person name="Pangilinan J.L."/>
            <person name="Park R."/>
            <person name="Pearson M."/>
            <person name="Quesneville H."/>
            <person name="Rouhier N."/>
            <person name="Sakthikumar S."/>
            <person name="Salamov A.A."/>
            <person name="Schmutz J."/>
            <person name="Selles B."/>
            <person name="Shapiro H."/>
            <person name="Tanguay P."/>
            <person name="Tuskan G.A."/>
            <person name="Henrissat B."/>
            <person name="Van de Peer Y."/>
            <person name="Rouze P."/>
            <person name="Ellis J.G."/>
            <person name="Dodds P.N."/>
            <person name="Schein J.E."/>
            <person name="Zhong S."/>
            <person name="Hamelin R.C."/>
            <person name="Grigoriev I.V."/>
            <person name="Szabo L.J."/>
            <person name="Martin F."/>
        </authorList>
    </citation>
    <scope>NUCLEOTIDE SEQUENCE [LARGE SCALE GENOMIC DNA]</scope>
    <source>
        <strain evidence="3">98AG31 / pathotype 3-4-7</strain>
    </source>
</reference>
<dbReference type="Proteomes" id="UP000001072">
    <property type="component" value="Unassembled WGS sequence"/>
</dbReference>
<dbReference type="HOGENOM" id="CLU_2688314_0_0_1"/>
<protein>
    <submittedName>
        <fullName evidence="2">Uncharacterized protein</fullName>
    </submittedName>
</protein>
<dbReference type="KEGG" id="mlr:MELLADRAFT_95313"/>
<feature type="compositionally biased region" description="Basic and acidic residues" evidence="1">
    <location>
        <begin position="8"/>
        <end position="20"/>
    </location>
</feature>
<dbReference type="InParanoid" id="F4RCZ2"/>
<proteinExistence type="predicted"/>
<dbReference type="GeneID" id="18937203"/>
<sequence>MNCANPENSDRRYEESRTSSSLDYRETRLYSKSIQRVVRRDSCISCIDCIGLVVTSCDVYRLYWFVCVGKVWFR</sequence>
<feature type="region of interest" description="Disordered" evidence="1">
    <location>
        <begin position="1"/>
        <end position="20"/>
    </location>
</feature>
<keyword evidence="3" id="KW-1185">Reference proteome</keyword>
<organism evidence="3">
    <name type="scientific">Melampsora larici-populina (strain 98AG31 / pathotype 3-4-7)</name>
    <name type="common">Poplar leaf rust fungus</name>
    <dbReference type="NCBI Taxonomy" id="747676"/>
    <lineage>
        <taxon>Eukaryota</taxon>
        <taxon>Fungi</taxon>
        <taxon>Dikarya</taxon>
        <taxon>Basidiomycota</taxon>
        <taxon>Pucciniomycotina</taxon>
        <taxon>Pucciniomycetes</taxon>
        <taxon>Pucciniales</taxon>
        <taxon>Melampsoraceae</taxon>
        <taxon>Melampsora</taxon>
    </lineage>
</organism>
<gene>
    <name evidence="2" type="ORF">MELLADRAFT_95313</name>
</gene>
<dbReference type="AlphaFoldDB" id="F4RCZ2"/>